<protein>
    <recommendedName>
        <fullName evidence="3">DUF3168 domain-containing protein</fullName>
    </recommendedName>
</protein>
<evidence type="ECO:0008006" key="3">
    <source>
        <dbReference type="Google" id="ProtNLM"/>
    </source>
</evidence>
<accession>A0A6M3KKN0</accession>
<evidence type="ECO:0000313" key="2">
    <source>
        <dbReference type="EMBL" id="QJA81958.1"/>
    </source>
</evidence>
<dbReference type="AlphaFoldDB" id="A0A6M3KKN0"/>
<gene>
    <name evidence="2" type="ORF">MM415A00465_0016</name>
    <name evidence="1" type="ORF">MM415B00381_0038</name>
</gene>
<reference evidence="2" key="1">
    <citation type="submission" date="2020-03" db="EMBL/GenBank/DDBJ databases">
        <title>The deep terrestrial virosphere.</title>
        <authorList>
            <person name="Holmfeldt K."/>
            <person name="Nilsson E."/>
            <person name="Simone D."/>
            <person name="Lopez-Fernandez M."/>
            <person name="Wu X."/>
            <person name="de Brujin I."/>
            <person name="Lundin D."/>
            <person name="Andersson A."/>
            <person name="Bertilsson S."/>
            <person name="Dopson M."/>
        </authorList>
    </citation>
    <scope>NUCLEOTIDE SEQUENCE</scope>
    <source>
        <strain evidence="2">MM415A00465</strain>
        <strain evidence="1">MM415B00381</strain>
    </source>
</reference>
<proteinExistence type="predicted"/>
<organism evidence="2">
    <name type="scientific">viral metagenome</name>
    <dbReference type="NCBI Taxonomy" id="1070528"/>
    <lineage>
        <taxon>unclassified sequences</taxon>
        <taxon>metagenomes</taxon>
        <taxon>organismal metagenomes</taxon>
    </lineage>
</organism>
<dbReference type="EMBL" id="MT142475">
    <property type="protein sequence ID" value="QJA81958.1"/>
    <property type="molecule type" value="Genomic_DNA"/>
</dbReference>
<dbReference type="InterPro" id="IPR021508">
    <property type="entry name" value="Gp17-like"/>
</dbReference>
<name>A0A6M3KKN0_9ZZZZ</name>
<dbReference type="EMBL" id="MT141543">
    <property type="protein sequence ID" value="QJA65725.1"/>
    <property type="molecule type" value="Genomic_DNA"/>
</dbReference>
<sequence>MLESKIFSHLSTSTTITVTSSVSTRIYPEVCPQQTDLPVIVYARVSSNPEYSLDGYSTLENSRIQIDTFAETYKEAKVVAGYVKTAMDAATTYKAIMTNDMDEYDPELQVYRVIQDYSCWNRE</sequence>
<evidence type="ECO:0000313" key="1">
    <source>
        <dbReference type="EMBL" id="QJA65725.1"/>
    </source>
</evidence>
<dbReference type="Pfam" id="PF11367">
    <property type="entry name" value="Tail_completion_gp17"/>
    <property type="match status" value="1"/>
</dbReference>